<dbReference type="RefSeq" id="XP_004259549.1">
    <property type="nucleotide sequence ID" value="XM_004259501.1"/>
</dbReference>
<dbReference type="VEuPathDB" id="AmoebaDB:EIN_372000"/>
<dbReference type="GeneID" id="14891697"/>
<evidence type="ECO:0000259" key="1">
    <source>
        <dbReference type="Pfam" id="PF07534"/>
    </source>
</evidence>
<dbReference type="Proteomes" id="UP000014680">
    <property type="component" value="Unassembled WGS sequence"/>
</dbReference>
<dbReference type="OMA" id="NRFSEPT"/>
<reference evidence="2 3" key="1">
    <citation type="submission" date="2012-10" db="EMBL/GenBank/DDBJ databases">
        <authorList>
            <person name="Zafar N."/>
            <person name="Inman J."/>
            <person name="Hall N."/>
            <person name="Lorenzi H."/>
            <person name="Caler E."/>
        </authorList>
    </citation>
    <scope>NUCLEOTIDE SEQUENCE [LARGE SCALE GENOMIC DNA]</scope>
    <source>
        <strain evidence="2 3">IP1</strain>
    </source>
</reference>
<keyword evidence="3" id="KW-1185">Reference proteome</keyword>
<sequence>MGSKSSKVQPAVRPNVKLGSLDILSQYKAILAEWSGTTDGTVVYDSNVDSKLAREFYSSVLNKTNIYIINIDERGYIFGSYFEKVIDKMDVWFYDEKHFIFSLDSKGLFPAPTRWNSKLGEQGGIRLYDKDMNKLYEVGNGEFWSGVRFGYFTIADINVKNSFNNNISFRYDNIKNTDLNGLNSPNSTFSVERIIVVQMDQEPIPQTVSN</sequence>
<proteinExistence type="predicted"/>
<dbReference type="KEGG" id="eiv:EIN_372000"/>
<evidence type="ECO:0000313" key="2">
    <source>
        <dbReference type="EMBL" id="ELP92778.1"/>
    </source>
</evidence>
<gene>
    <name evidence="2" type="ORF">EIN_372000</name>
</gene>
<organism evidence="2 3">
    <name type="scientific">Entamoeba invadens IP1</name>
    <dbReference type="NCBI Taxonomy" id="370355"/>
    <lineage>
        <taxon>Eukaryota</taxon>
        <taxon>Amoebozoa</taxon>
        <taxon>Evosea</taxon>
        <taxon>Archamoebae</taxon>
        <taxon>Mastigamoebida</taxon>
        <taxon>Entamoebidae</taxon>
        <taxon>Entamoeba</taxon>
    </lineage>
</organism>
<dbReference type="EMBL" id="KB206332">
    <property type="protein sequence ID" value="ELP92778.1"/>
    <property type="molecule type" value="Genomic_DNA"/>
</dbReference>
<dbReference type="InterPro" id="IPR006571">
    <property type="entry name" value="TLDc_dom"/>
</dbReference>
<protein>
    <recommendedName>
        <fullName evidence="1">TLDc domain-containing protein</fullName>
    </recommendedName>
</protein>
<dbReference type="AlphaFoldDB" id="A0A0A1UCA8"/>
<accession>A0A0A1UCA8</accession>
<dbReference type="Pfam" id="PF07534">
    <property type="entry name" value="TLD"/>
    <property type="match status" value="1"/>
</dbReference>
<evidence type="ECO:0000313" key="3">
    <source>
        <dbReference type="Proteomes" id="UP000014680"/>
    </source>
</evidence>
<feature type="domain" description="TLDc" evidence="1">
    <location>
        <begin position="33"/>
        <end position="117"/>
    </location>
</feature>
<name>A0A0A1UCA8_ENTIV</name>
<dbReference type="OrthoDB" id="24885at2759"/>